<keyword evidence="9" id="KW-0916">Viral movement protein</keyword>
<evidence type="ECO:0000256" key="4">
    <source>
        <dbReference type="ARBA" id="ARBA00014660"/>
    </source>
</evidence>
<sequence length="136" mass="15190">MLLCTKCRCLSLIIDALRVILYKRRGPTHSFKMGRASHYQVFTPSSSWVVSQSPPEVVASSDPWFRVIYILVISLIILGTIYLAYRWFIRDVVILFRAKRQRSTEEIGFGNTPARADGGFSLTGRGTASAAPVPPV</sequence>
<evidence type="ECO:0000256" key="6">
    <source>
        <dbReference type="ARBA" id="ARBA00022692"/>
    </source>
</evidence>
<evidence type="ECO:0000256" key="11">
    <source>
        <dbReference type="ARBA" id="ARBA00025953"/>
    </source>
</evidence>
<name>A0A516F3J3_9GEMI</name>
<evidence type="ECO:0000313" key="14">
    <source>
        <dbReference type="Proteomes" id="UP000677907"/>
    </source>
</evidence>
<keyword evidence="10 12" id="KW-0472">Membrane</keyword>
<dbReference type="KEGG" id="vg:65103043"/>
<evidence type="ECO:0000256" key="10">
    <source>
        <dbReference type="ARBA" id="ARBA00023136"/>
    </source>
</evidence>
<evidence type="ECO:0000256" key="3">
    <source>
        <dbReference type="ARBA" id="ARBA00010512"/>
    </source>
</evidence>
<evidence type="ECO:0000256" key="2">
    <source>
        <dbReference type="ARBA" id="ARBA00004379"/>
    </source>
</evidence>
<keyword evidence="5" id="KW-0813">Transport</keyword>
<keyword evidence="8 12" id="KW-1133">Transmembrane helix</keyword>
<dbReference type="RefSeq" id="YP_010087738.1">
    <property type="nucleotide sequence ID" value="NC_055572.1"/>
</dbReference>
<evidence type="ECO:0000256" key="12">
    <source>
        <dbReference type="SAM" id="Phobius"/>
    </source>
</evidence>
<accession>A0A516F3J3</accession>
<evidence type="ECO:0000256" key="8">
    <source>
        <dbReference type="ARBA" id="ARBA00022989"/>
    </source>
</evidence>
<evidence type="ECO:0000313" key="13">
    <source>
        <dbReference type="EMBL" id="QDO73333.1"/>
    </source>
</evidence>
<dbReference type="Proteomes" id="UP000677907">
    <property type="component" value="Segment"/>
</dbReference>
<evidence type="ECO:0000256" key="7">
    <source>
        <dbReference type="ARBA" id="ARBA00022870"/>
    </source>
</evidence>
<comment type="subcellular location">
    <subcellularLocation>
        <location evidence="2">Host membrane</location>
        <topology evidence="2">Single-pass membrane protein</topology>
    </subcellularLocation>
</comment>
<keyword evidence="6 12" id="KW-0812">Transmembrane</keyword>
<evidence type="ECO:0000256" key="1">
    <source>
        <dbReference type="ARBA" id="ARBA00002157"/>
    </source>
</evidence>
<organism evidence="13 14">
    <name type="scientific">Eleusine indica associated virus</name>
    <dbReference type="NCBI Taxonomy" id="2596881"/>
    <lineage>
        <taxon>Viruses</taxon>
        <taxon>Monodnaviria</taxon>
        <taxon>Shotokuvirae</taxon>
        <taxon>Cressdnaviricota</taxon>
        <taxon>Repensiviricetes</taxon>
        <taxon>Geplafuvirales</taxon>
        <taxon>Geminiviridae</taxon>
        <taxon>Mastrevirus</taxon>
        <taxon>Mastrevirus eleusinae</taxon>
    </lineage>
</organism>
<dbReference type="InterPro" id="IPR002621">
    <property type="entry name" value="Gemini_mov"/>
</dbReference>
<feature type="transmembrane region" description="Helical" evidence="12">
    <location>
        <begin position="64"/>
        <end position="85"/>
    </location>
</feature>
<protein>
    <recommendedName>
        <fullName evidence="4">Movement protein</fullName>
    </recommendedName>
</protein>
<dbReference type="Pfam" id="PF01708">
    <property type="entry name" value="Gemini_mov"/>
    <property type="match status" value="1"/>
</dbReference>
<keyword evidence="14" id="KW-1185">Reference proteome</keyword>
<comment type="function">
    <text evidence="1">Involved in the viral transport within, and between cells.</text>
</comment>
<dbReference type="GO" id="GO:0033644">
    <property type="term" value="C:host cell membrane"/>
    <property type="evidence" value="ECO:0007669"/>
    <property type="project" value="UniProtKB-SubCell"/>
</dbReference>
<dbReference type="GO" id="GO:0046740">
    <property type="term" value="P:transport of virus in host, cell to cell"/>
    <property type="evidence" value="ECO:0007669"/>
    <property type="project" value="UniProtKB-KW"/>
</dbReference>
<keyword evidence="7" id="KW-1043">Host membrane</keyword>
<dbReference type="GO" id="GO:0016020">
    <property type="term" value="C:membrane"/>
    <property type="evidence" value="ECO:0007669"/>
    <property type="project" value="InterPro"/>
</dbReference>
<reference evidence="13" key="1">
    <citation type="submission" date="2019-02" db="EMBL/GenBank/DDBJ databases">
        <title>Exploring the diversity of Poaceae-infecting mastreviruses from Reunion Island using a viral metagenomics-based approach.</title>
        <authorList>
            <person name="Claverie S."/>
            <person name="Ouattara A."/>
            <person name="Hoarau M."/>
            <person name="Filloux D."/>
            <person name="Varsani A."/>
            <person name="Roumagnac P."/>
            <person name="Martin D.P."/>
            <person name="Lett J.M."/>
            <person name="Lefeuvre P."/>
        </authorList>
    </citation>
    <scope>NUCLEOTIDE SEQUENCE</scope>
    <source>
        <strain evidence="13">Reunion-Bassin plat-RE004-2014</strain>
    </source>
</reference>
<comment type="similarity">
    <text evidence="3">Belongs to the mastrevirus movement protein family.</text>
</comment>
<evidence type="ECO:0000256" key="9">
    <source>
        <dbReference type="ARBA" id="ARBA00023031"/>
    </source>
</evidence>
<dbReference type="EMBL" id="MK546379">
    <property type="protein sequence ID" value="QDO73333.1"/>
    <property type="molecule type" value="Genomic_DNA"/>
</dbReference>
<dbReference type="GeneID" id="65103043"/>
<comment type="subunit">
    <text evidence="11">Interacts with the capsid protein (CP). Part of a MP-CP-viral DNA complex.</text>
</comment>
<proteinExistence type="inferred from homology"/>
<evidence type="ECO:0000256" key="5">
    <source>
        <dbReference type="ARBA" id="ARBA00022448"/>
    </source>
</evidence>